<organism evidence="1 2">
    <name type="scientific">Racocetra persica</name>
    <dbReference type="NCBI Taxonomy" id="160502"/>
    <lineage>
        <taxon>Eukaryota</taxon>
        <taxon>Fungi</taxon>
        <taxon>Fungi incertae sedis</taxon>
        <taxon>Mucoromycota</taxon>
        <taxon>Glomeromycotina</taxon>
        <taxon>Glomeromycetes</taxon>
        <taxon>Diversisporales</taxon>
        <taxon>Gigasporaceae</taxon>
        <taxon>Racocetra</taxon>
    </lineage>
</organism>
<dbReference type="EMBL" id="CAJVQC010005020">
    <property type="protein sequence ID" value="CAG8548164.1"/>
    <property type="molecule type" value="Genomic_DNA"/>
</dbReference>
<name>A0ACA9LV46_9GLOM</name>
<proteinExistence type="predicted"/>
<evidence type="ECO:0000313" key="1">
    <source>
        <dbReference type="EMBL" id="CAG8548164.1"/>
    </source>
</evidence>
<reference evidence="1" key="1">
    <citation type="submission" date="2021-06" db="EMBL/GenBank/DDBJ databases">
        <authorList>
            <person name="Kallberg Y."/>
            <person name="Tangrot J."/>
            <person name="Rosling A."/>
        </authorList>
    </citation>
    <scope>NUCLEOTIDE SEQUENCE</scope>
    <source>
        <strain evidence="1">MA461A</strain>
    </source>
</reference>
<sequence>EQYQIILPSYIDNNRMMIKVFDNALNLKISQNKNISMSSQSELSSNELNLMEMELPSTV</sequence>
<keyword evidence="2" id="KW-1185">Reference proteome</keyword>
<gene>
    <name evidence="1" type="ORF">RPERSI_LOCUS3843</name>
</gene>
<protein>
    <submittedName>
        <fullName evidence="1">27956_t:CDS:1</fullName>
    </submittedName>
</protein>
<comment type="caution">
    <text evidence="1">The sequence shown here is derived from an EMBL/GenBank/DDBJ whole genome shotgun (WGS) entry which is preliminary data.</text>
</comment>
<evidence type="ECO:0000313" key="2">
    <source>
        <dbReference type="Proteomes" id="UP000789920"/>
    </source>
</evidence>
<dbReference type="Proteomes" id="UP000789920">
    <property type="component" value="Unassembled WGS sequence"/>
</dbReference>
<accession>A0ACA9LV46</accession>
<feature type="non-terminal residue" evidence="1">
    <location>
        <position position="1"/>
    </location>
</feature>